<dbReference type="InterPro" id="IPR008999">
    <property type="entry name" value="Actin-crosslinking"/>
</dbReference>
<comment type="subcellular location">
    <subcellularLocation>
        <location evidence="1">Nucleus</location>
        <location evidence="1">Nucleolus</location>
    </subcellularLocation>
</comment>
<accession>A0ABQ8EUE7</accession>
<dbReference type="SUPFAM" id="SSF50405">
    <property type="entry name" value="Actin-crosslinking proteins"/>
    <property type="match status" value="1"/>
</dbReference>
<feature type="compositionally biased region" description="Basic residues" evidence="4">
    <location>
        <begin position="22"/>
        <end position="32"/>
    </location>
</feature>
<dbReference type="EMBL" id="JAFCIX010000575">
    <property type="protein sequence ID" value="KAH6586244.1"/>
    <property type="molecule type" value="Genomic_DNA"/>
</dbReference>
<feature type="region of interest" description="Disordered" evidence="4">
    <location>
        <begin position="101"/>
        <end position="125"/>
    </location>
</feature>
<dbReference type="Pfam" id="PF06229">
    <property type="entry name" value="FRG1"/>
    <property type="match status" value="1"/>
</dbReference>
<name>A0ABQ8EUE7_9FUNG</name>
<evidence type="ECO:0000313" key="7">
    <source>
        <dbReference type="Proteomes" id="UP001648503"/>
    </source>
</evidence>
<evidence type="ECO:0000256" key="2">
    <source>
        <dbReference type="ARBA" id="ARBA00010878"/>
    </source>
</evidence>
<comment type="caution">
    <text evidence="6">The sequence shown here is derived from an EMBL/GenBank/DDBJ whole genome shotgun (WGS) entry which is preliminary data.</text>
</comment>
<keyword evidence="7" id="KW-1185">Reference proteome</keyword>
<feature type="compositionally biased region" description="Basic and acidic residues" evidence="4">
    <location>
        <begin position="105"/>
        <end position="116"/>
    </location>
</feature>
<evidence type="ECO:0000256" key="1">
    <source>
        <dbReference type="ARBA" id="ARBA00004604"/>
    </source>
</evidence>
<feature type="region of interest" description="Disordered" evidence="4">
    <location>
        <begin position="19"/>
        <end position="51"/>
    </location>
</feature>
<evidence type="ECO:0000256" key="3">
    <source>
        <dbReference type="ARBA" id="ARBA00023242"/>
    </source>
</evidence>
<comment type="similarity">
    <text evidence="2">Belongs to the FRG1 family.</text>
</comment>
<protein>
    <recommendedName>
        <fullName evidence="8">FRG1-like family protein</fullName>
    </recommendedName>
</protein>
<feature type="chain" id="PRO_5046692881" description="FRG1-like family protein" evidence="5">
    <location>
        <begin position="18"/>
        <end position="313"/>
    </location>
</feature>
<dbReference type="Proteomes" id="UP001648503">
    <property type="component" value="Unassembled WGS sequence"/>
</dbReference>
<keyword evidence="3" id="KW-0539">Nucleus</keyword>
<gene>
    <name evidence="6" type="ORF">BASA50_000708</name>
</gene>
<proteinExistence type="inferred from homology"/>
<organism evidence="6 7">
    <name type="scientific">Batrachochytrium salamandrivorans</name>
    <dbReference type="NCBI Taxonomy" id="1357716"/>
    <lineage>
        <taxon>Eukaryota</taxon>
        <taxon>Fungi</taxon>
        <taxon>Fungi incertae sedis</taxon>
        <taxon>Chytridiomycota</taxon>
        <taxon>Chytridiomycota incertae sedis</taxon>
        <taxon>Chytridiomycetes</taxon>
        <taxon>Rhizophydiales</taxon>
        <taxon>Rhizophydiales incertae sedis</taxon>
        <taxon>Batrachochytrium</taxon>
    </lineage>
</organism>
<feature type="signal peptide" evidence="5">
    <location>
        <begin position="1"/>
        <end position="17"/>
    </location>
</feature>
<keyword evidence="5" id="KW-0732">Signal</keyword>
<evidence type="ECO:0000256" key="5">
    <source>
        <dbReference type="SAM" id="SignalP"/>
    </source>
</evidence>
<evidence type="ECO:0000313" key="6">
    <source>
        <dbReference type="EMBL" id="KAH6586244.1"/>
    </source>
</evidence>
<dbReference type="CDD" id="cd23339">
    <property type="entry name" value="beta-trefoil_FSCN_fungal_FRG1-like"/>
    <property type="match status" value="1"/>
</dbReference>
<reference evidence="6 7" key="1">
    <citation type="submission" date="2021-02" db="EMBL/GenBank/DDBJ databases">
        <title>Variation within the Batrachochytrium salamandrivorans European outbreak.</title>
        <authorList>
            <person name="Kelly M."/>
            <person name="Pasmans F."/>
            <person name="Shea T.P."/>
            <person name="Munoz J.F."/>
            <person name="Carranza S."/>
            <person name="Cuomo C.A."/>
            <person name="Martel A."/>
        </authorList>
    </citation>
    <scope>NUCLEOTIDE SEQUENCE [LARGE SCALE GENOMIC DNA]</scope>
    <source>
        <strain evidence="6 7">AMFP18/2</strain>
    </source>
</reference>
<sequence>MQLCVLIILTTCTASWGQVSSKHTKSKKRRHHDKNDDADKRGKSKSRRDIQEPAEGWIVCTTIEDVMGPVIFATSTLDPPSLLYKHQKTSKMTFAHLPTDVPRSAADDHPGADQEHLASTADDTPTVSTTMATIEPLSAIQVFIANRFPGSSKTTFKSAQDTYLASDKYGVVTCDMEAAGPAEEWDLILREDGFALQNMHGMFLSSVPEDASVRADADSIGFKQVFTIKCQASIKQAAARRDKEAASNGMSIGPGGIASLELEQLRRFQSYGERHVGLLEQDKQSLLKASRQGTINEELLNRRSKVKSDKFCK</sequence>
<dbReference type="InterPro" id="IPR010414">
    <property type="entry name" value="FRG1"/>
</dbReference>
<dbReference type="PANTHER" id="PTHR12928:SF0">
    <property type="entry name" value="FSHD REGION GENE 1"/>
    <property type="match status" value="1"/>
</dbReference>
<evidence type="ECO:0000256" key="4">
    <source>
        <dbReference type="SAM" id="MobiDB-lite"/>
    </source>
</evidence>
<dbReference type="Gene3D" id="2.80.10.50">
    <property type="match status" value="1"/>
</dbReference>
<evidence type="ECO:0008006" key="8">
    <source>
        <dbReference type="Google" id="ProtNLM"/>
    </source>
</evidence>
<dbReference type="PANTHER" id="PTHR12928">
    <property type="entry name" value="FRG1 PROTEIN"/>
    <property type="match status" value="1"/>
</dbReference>
<feature type="compositionally biased region" description="Basic and acidic residues" evidence="4">
    <location>
        <begin position="33"/>
        <end position="51"/>
    </location>
</feature>